<keyword evidence="12" id="KW-0106">Calcium</keyword>
<dbReference type="Gene3D" id="1.50.10.10">
    <property type="match status" value="1"/>
</dbReference>
<reference evidence="16" key="2">
    <citation type="submission" date="2023-05" db="EMBL/GenBank/DDBJ databases">
        <authorList>
            <consortium name="Lawrence Berkeley National Laboratory"/>
            <person name="Steindorff A."/>
            <person name="Hensen N."/>
            <person name="Bonometti L."/>
            <person name="Westerberg I."/>
            <person name="Brannstrom I.O."/>
            <person name="Guillou S."/>
            <person name="Cros-Aarteil S."/>
            <person name="Calhoun S."/>
            <person name="Haridas S."/>
            <person name="Kuo A."/>
            <person name="Mondo S."/>
            <person name="Pangilinan J."/>
            <person name="Riley R."/>
            <person name="Labutti K."/>
            <person name="Andreopoulos B."/>
            <person name="Lipzen A."/>
            <person name="Chen C."/>
            <person name="Yanf M."/>
            <person name="Daum C."/>
            <person name="Ng V."/>
            <person name="Clum A."/>
            <person name="Ohm R."/>
            <person name="Martin F."/>
            <person name="Silar P."/>
            <person name="Natvig D."/>
            <person name="Lalanne C."/>
            <person name="Gautier V."/>
            <person name="Ament-Velasquez S.L."/>
            <person name="Kruys A."/>
            <person name="Hutchinson M.I."/>
            <person name="Powell A.J."/>
            <person name="Barry K."/>
            <person name="Miller A.N."/>
            <person name="Grigoriev I.V."/>
            <person name="Debuchy R."/>
            <person name="Gladieux P."/>
            <person name="Thoren M.H."/>
            <person name="Johannesson H."/>
        </authorList>
    </citation>
    <scope>NUCLEOTIDE SEQUENCE</scope>
    <source>
        <strain evidence="16">CBS 103.79</strain>
    </source>
</reference>
<proteinExistence type="inferred from homology"/>
<keyword evidence="17" id="KW-1185">Reference proteome</keyword>
<feature type="active site" evidence="11">
    <location>
        <position position="424"/>
    </location>
</feature>
<dbReference type="Pfam" id="PF01532">
    <property type="entry name" value="Glyco_hydro_47"/>
    <property type="match status" value="1"/>
</dbReference>
<dbReference type="GO" id="GO:0005975">
    <property type="term" value="P:carbohydrate metabolic process"/>
    <property type="evidence" value="ECO:0007669"/>
    <property type="project" value="InterPro"/>
</dbReference>
<keyword evidence="4 15" id="KW-0732">Signal</keyword>
<dbReference type="GO" id="GO:0005783">
    <property type="term" value="C:endoplasmic reticulum"/>
    <property type="evidence" value="ECO:0007669"/>
    <property type="project" value="TreeGrafter"/>
</dbReference>
<comment type="caution">
    <text evidence="16">The sequence shown here is derived from an EMBL/GenBank/DDBJ whole genome shotgun (WGS) entry which is preliminary data.</text>
</comment>
<feature type="active site" description="Proton donor" evidence="11">
    <location>
        <position position="127"/>
    </location>
</feature>
<comment type="catalytic activity">
    <reaction evidence="9">
        <text>N(4)-(alpha-D-Man-(1-&gt;2)-alpha-D-Man-(1-&gt;2)-alpha-D-Man-(1-&gt;3)-[alpha-D-Man-(1-&gt;3)-[alpha-D-Man-(1-&gt;2)-alpha-D-Man-(1-&gt;6)]-alpha-D-Man-(1-&gt;6)]-beta-D-Man-(1-&gt;4)-beta-D-GlcNAc-(1-&gt;4)-beta-D-GlcNAc)-L-asparaginyl-[protein] (N-glucan mannose isomer 8A1,2,3B1,3) + 3 H2O = N(4)-(alpha-D-Man-(1-&gt;3)-[alpha-D-Man-(1-&gt;3)-[alpha-D-Man-(1-&gt;6)]-alpha-D-Man-(1-&gt;6)]-beta-D-Man-(1-&gt;4)-beta-D-GlcNAc-(1-&gt;4)-beta-D-GlcNAc)-L-asparaginyl-[protein] (N-glucan mannose isomer 5A1,2) + 3 beta-D-mannose</text>
        <dbReference type="Rhea" id="RHEA:56028"/>
        <dbReference type="Rhea" id="RHEA-COMP:14358"/>
        <dbReference type="Rhea" id="RHEA-COMP:14367"/>
        <dbReference type="ChEBI" id="CHEBI:15377"/>
        <dbReference type="ChEBI" id="CHEBI:28563"/>
        <dbReference type="ChEBI" id="CHEBI:59087"/>
        <dbReference type="ChEBI" id="CHEBI:60628"/>
        <dbReference type="EC" id="3.2.1.113"/>
    </reaction>
</comment>
<dbReference type="PRINTS" id="PR00747">
    <property type="entry name" value="GLYHDRLASE47"/>
</dbReference>
<evidence type="ECO:0000313" key="17">
    <source>
        <dbReference type="Proteomes" id="UP001303889"/>
    </source>
</evidence>
<keyword evidence="7" id="KW-0325">Glycoprotein</keyword>
<evidence type="ECO:0000313" key="16">
    <source>
        <dbReference type="EMBL" id="KAK3902564.1"/>
    </source>
</evidence>
<dbReference type="GO" id="GO:0016020">
    <property type="term" value="C:membrane"/>
    <property type="evidence" value="ECO:0007669"/>
    <property type="project" value="InterPro"/>
</dbReference>
<dbReference type="EMBL" id="MU855501">
    <property type="protein sequence ID" value="KAK3902564.1"/>
    <property type="molecule type" value="Genomic_DNA"/>
</dbReference>
<evidence type="ECO:0000256" key="14">
    <source>
        <dbReference type="RuleBase" id="RU361193"/>
    </source>
</evidence>
<feature type="disulfide bond" evidence="13">
    <location>
        <begin position="337"/>
        <end position="366"/>
    </location>
</feature>
<evidence type="ECO:0000256" key="15">
    <source>
        <dbReference type="SAM" id="SignalP"/>
    </source>
</evidence>
<feature type="signal peptide" evidence="15">
    <location>
        <begin position="1"/>
        <end position="19"/>
    </location>
</feature>
<feature type="active site" description="Proton donor" evidence="11">
    <location>
        <position position="380"/>
    </location>
</feature>
<dbReference type="InterPro" id="IPR036026">
    <property type="entry name" value="Seven-hairpin_glycosidases"/>
</dbReference>
<evidence type="ECO:0000256" key="13">
    <source>
        <dbReference type="PIRSR" id="PIRSR601382-3"/>
    </source>
</evidence>
<keyword evidence="8 14" id="KW-0326">Glycosidase</keyword>
<feature type="active site" evidence="11">
    <location>
        <position position="272"/>
    </location>
</feature>
<evidence type="ECO:0000256" key="9">
    <source>
        <dbReference type="ARBA" id="ARBA00047669"/>
    </source>
</evidence>
<comment type="similarity">
    <text evidence="3 14">Belongs to the glycosyl hydrolase 47 family.</text>
</comment>
<reference evidence="16" key="1">
    <citation type="journal article" date="2023" name="Mol. Phylogenet. Evol.">
        <title>Genome-scale phylogeny and comparative genomics of the fungal order Sordariales.</title>
        <authorList>
            <person name="Hensen N."/>
            <person name="Bonometti L."/>
            <person name="Westerberg I."/>
            <person name="Brannstrom I.O."/>
            <person name="Guillou S."/>
            <person name="Cros-Aarteil S."/>
            <person name="Calhoun S."/>
            <person name="Haridas S."/>
            <person name="Kuo A."/>
            <person name="Mondo S."/>
            <person name="Pangilinan J."/>
            <person name="Riley R."/>
            <person name="LaButti K."/>
            <person name="Andreopoulos B."/>
            <person name="Lipzen A."/>
            <person name="Chen C."/>
            <person name="Yan M."/>
            <person name="Daum C."/>
            <person name="Ng V."/>
            <person name="Clum A."/>
            <person name="Steindorff A."/>
            <person name="Ohm R.A."/>
            <person name="Martin F."/>
            <person name="Silar P."/>
            <person name="Natvig D.O."/>
            <person name="Lalanne C."/>
            <person name="Gautier V."/>
            <person name="Ament-Velasquez S.L."/>
            <person name="Kruys A."/>
            <person name="Hutchinson M.I."/>
            <person name="Powell A.J."/>
            <person name="Barry K."/>
            <person name="Miller A.N."/>
            <person name="Grigoriev I.V."/>
            <person name="Debuchy R."/>
            <person name="Gladieux P."/>
            <person name="Hiltunen Thoren M."/>
            <person name="Johannesson H."/>
        </authorList>
    </citation>
    <scope>NUCLEOTIDE SEQUENCE</scope>
    <source>
        <strain evidence="16">CBS 103.79</strain>
    </source>
</reference>
<sequence length="532" mass="59025">MRPLSIGGSAALLLGLAVAAPNKPRAVTYTANQRRANAVKEAFQVSWDGYYKYAFPHDSLQPVTNAYDDDRFVYSPALLPRNGWGASAVDAFSTALVMEKWDVVDQILEHVKNVDFNTTTTEVSLFETTIRYLGGLLSAYDLLTGPLKDDEQDPAQVQTILDQATRLADNLKVAFNTPSGVPDNILYFNPPRQAGSTTNGVATVGTLVLEWTRLSDLTNNPEYAKLAQKGESYLLRPKPALGEPFPGLLGSKIKLSDGEFVDGNGGWGGGTDSFYEYLIKMYLYDPSRFREYRDRWIAAAESTIKYIVSHPTTRPELTFLAMWRGKELRFISQHLACFNGGNFILGGLTLNAPAYTAFGLALVEGCRATYTSTATKIGPEIFSWQDASQPLNATNNPPAPSDQAAFYASSGFWISSGAYVLRPEVIESYYYAYRATGDKKYQDWAWEAFLAVNKTCRIGSGYSSVVDVNKEGGGGFYNFQESFWFAEVLKYSYLIHAEDAPWQVKADHSNEFVYNTEAHPIRVAGGREKIRR</sequence>
<dbReference type="Proteomes" id="UP001303889">
    <property type="component" value="Unassembled WGS sequence"/>
</dbReference>
<comment type="pathway">
    <text evidence="2">Protein modification; protein glycosylation.</text>
</comment>
<dbReference type="InterPro" id="IPR012341">
    <property type="entry name" value="6hp_glycosidase-like_sf"/>
</dbReference>
<keyword evidence="5 14" id="KW-0378">Hydrolase</keyword>
<evidence type="ECO:0000256" key="11">
    <source>
        <dbReference type="PIRSR" id="PIRSR601382-1"/>
    </source>
</evidence>
<evidence type="ECO:0000256" key="10">
    <source>
        <dbReference type="ARBA" id="ARBA00048605"/>
    </source>
</evidence>
<name>A0AAN6MLS5_9PEZI</name>
<dbReference type="GO" id="GO:0004571">
    <property type="term" value="F:mannosyl-oligosaccharide 1,2-alpha-mannosidase activity"/>
    <property type="evidence" value="ECO:0007669"/>
    <property type="project" value="UniProtKB-EC"/>
</dbReference>
<comment type="catalytic activity">
    <reaction evidence="10">
        <text>N(4)-(alpha-D-Man-(1-&gt;2)-alpha-D-Man-(1-&gt;2)-alpha-D-Man-(1-&gt;3)-[alpha-D-Man-(1-&gt;2)-alpha-D-Man-(1-&gt;3)-[alpha-D-Man-(1-&gt;2)-alpha-D-Man-(1-&gt;6)]-alpha-D-Man-(1-&gt;6)]-beta-D-Man-(1-&gt;4)-beta-D-GlcNAc-(1-&gt;4)-beta-D-GlcNAc)-L-asparaginyl-[protein] (N-glucan mannose isomer 9A1,2,3B1,2,3) + 4 H2O = N(4)-(alpha-D-Man-(1-&gt;3)-[alpha-D-Man-(1-&gt;3)-[alpha-D-Man-(1-&gt;6)]-alpha-D-Man-(1-&gt;6)]-beta-D-Man-(1-&gt;4)-beta-D-GlcNAc-(1-&gt;4)-beta-D-GlcNAc)-L-asparaginyl-[protein] (N-glucan mannose isomer 5A1,2) + 4 beta-D-mannose</text>
        <dbReference type="Rhea" id="RHEA:56008"/>
        <dbReference type="Rhea" id="RHEA-COMP:14356"/>
        <dbReference type="Rhea" id="RHEA-COMP:14367"/>
        <dbReference type="ChEBI" id="CHEBI:15377"/>
        <dbReference type="ChEBI" id="CHEBI:28563"/>
        <dbReference type="ChEBI" id="CHEBI:59087"/>
        <dbReference type="ChEBI" id="CHEBI:139493"/>
        <dbReference type="EC" id="3.2.1.113"/>
    </reaction>
</comment>
<feature type="binding site" evidence="12">
    <location>
        <position position="516"/>
    </location>
    <ligand>
        <name>Ca(2+)</name>
        <dbReference type="ChEBI" id="CHEBI:29108"/>
    </ligand>
</feature>
<evidence type="ECO:0000256" key="6">
    <source>
        <dbReference type="ARBA" id="ARBA00023157"/>
    </source>
</evidence>
<dbReference type="GO" id="GO:0036503">
    <property type="term" value="P:ERAD pathway"/>
    <property type="evidence" value="ECO:0007669"/>
    <property type="project" value="UniProtKB-ARBA"/>
</dbReference>
<dbReference type="InterPro" id="IPR050749">
    <property type="entry name" value="Glycosyl_Hydrolase_47"/>
</dbReference>
<evidence type="ECO:0000256" key="5">
    <source>
        <dbReference type="ARBA" id="ARBA00022801"/>
    </source>
</evidence>
<feature type="chain" id="PRO_5042827165" description="alpha-1,2-Mannosidase" evidence="15">
    <location>
        <begin position="20"/>
        <end position="532"/>
    </location>
</feature>
<evidence type="ECO:0000256" key="8">
    <source>
        <dbReference type="ARBA" id="ARBA00023295"/>
    </source>
</evidence>
<evidence type="ECO:0000256" key="1">
    <source>
        <dbReference type="ARBA" id="ARBA00001913"/>
    </source>
</evidence>
<dbReference type="SUPFAM" id="SSF48225">
    <property type="entry name" value="Seven-hairpin glycosidases"/>
    <property type="match status" value="1"/>
</dbReference>
<comment type="cofactor">
    <cofactor evidence="1 12">
        <name>Ca(2+)</name>
        <dbReference type="ChEBI" id="CHEBI:29108"/>
    </cofactor>
</comment>
<evidence type="ECO:0000256" key="4">
    <source>
        <dbReference type="ARBA" id="ARBA00022729"/>
    </source>
</evidence>
<dbReference type="PANTHER" id="PTHR11742">
    <property type="entry name" value="MANNOSYL-OLIGOSACCHARIDE ALPHA-1,2-MANNOSIDASE-RELATED"/>
    <property type="match status" value="1"/>
</dbReference>
<protein>
    <recommendedName>
        <fullName evidence="14">alpha-1,2-Mannosidase</fullName>
        <ecNumber evidence="14">3.2.1.-</ecNumber>
    </recommendedName>
</protein>
<keyword evidence="6 13" id="KW-1015">Disulfide bond</keyword>
<dbReference type="InterPro" id="IPR001382">
    <property type="entry name" value="Glyco_hydro_47"/>
</dbReference>
<keyword evidence="12" id="KW-0479">Metal-binding</keyword>
<gene>
    <name evidence="16" type="ORF">C8A05DRAFT_15394</name>
</gene>
<dbReference type="PANTHER" id="PTHR11742:SF101">
    <property type="entry name" value="MANNOSYL-OLIGOSACCHARIDE ALPHA-1,2-MANNOSIDASE 1B"/>
    <property type="match status" value="1"/>
</dbReference>
<dbReference type="GO" id="GO:0005509">
    <property type="term" value="F:calcium ion binding"/>
    <property type="evidence" value="ECO:0007669"/>
    <property type="project" value="InterPro"/>
</dbReference>
<evidence type="ECO:0000256" key="7">
    <source>
        <dbReference type="ARBA" id="ARBA00023180"/>
    </source>
</evidence>
<accession>A0AAN6MLS5</accession>
<evidence type="ECO:0000256" key="3">
    <source>
        <dbReference type="ARBA" id="ARBA00007658"/>
    </source>
</evidence>
<organism evidence="16 17">
    <name type="scientific">Staphylotrichum tortipilum</name>
    <dbReference type="NCBI Taxonomy" id="2831512"/>
    <lineage>
        <taxon>Eukaryota</taxon>
        <taxon>Fungi</taxon>
        <taxon>Dikarya</taxon>
        <taxon>Ascomycota</taxon>
        <taxon>Pezizomycotina</taxon>
        <taxon>Sordariomycetes</taxon>
        <taxon>Sordariomycetidae</taxon>
        <taxon>Sordariales</taxon>
        <taxon>Chaetomiaceae</taxon>
        <taxon>Staphylotrichum</taxon>
    </lineage>
</organism>
<dbReference type="FunFam" id="1.50.10.10:FF:000047">
    <property type="entry name" value="Mannosyl-oligosaccharide alpha-1,2-mannosidase"/>
    <property type="match status" value="1"/>
</dbReference>
<dbReference type="EC" id="3.2.1.-" evidence="14"/>
<evidence type="ECO:0000256" key="12">
    <source>
        <dbReference type="PIRSR" id="PIRSR601382-2"/>
    </source>
</evidence>
<dbReference type="AlphaFoldDB" id="A0AAN6MLS5"/>
<evidence type="ECO:0000256" key="2">
    <source>
        <dbReference type="ARBA" id="ARBA00004922"/>
    </source>
</evidence>